<sequence length="278" mass="29835">MARPVLGRIGVWRRDAELTPDLAVSLERLGYGTVWIGGSPDGDLRLAEELLDATTTLTVATGIVNIWKDDPATVGASFHRIEAAHPGRFLLGVGAGHPEANREFSKPYAALEAYLDGLDAAGVPADSRALAALGPRVLRLAGERTAGAHPYLTTPEHTRQAREILGAGPLLAPEQRVVLTDDPALGRSLARQSMQLYLGLVNYTNNWRRLGFGDDDLADGGSDRLVDALAVYGTAPEIRHRIDAHHEAGADHVTIQLLTPQNTDPLQAFEQLAETLAI</sequence>
<reference evidence="3" key="1">
    <citation type="journal article" date="2019" name="Int. J. Syst. Evol. Microbiol.">
        <title>The Global Catalogue of Microorganisms (GCM) 10K type strain sequencing project: providing services to taxonomists for standard genome sequencing and annotation.</title>
        <authorList>
            <consortium name="The Broad Institute Genomics Platform"/>
            <consortium name="The Broad Institute Genome Sequencing Center for Infectious Disease"/>
            <person name="Wu L."/>
            <person name="Ma J."/>
        </authorList>
    </citation>
    <scope>NUCLEOTIDE SEQUENCE [LARGE SCALE GENOMIC DNA]</scope>
    <source>
        <strain evidence="3">CCUG 49560</strain>
    </source>
</reference>
<dbReference type="Proteomes" id="UP001595891">
    <property type="component" value="Unassembled WGS sequence"/>
</dbReference>
<evidence type="ECO:0000259" key="1">
    <source>
        <dbReference type="Pfam" id="PF00296"/>
    </source>
</evidence>
<evidence type="ECO:0000313" key="2">
    <source>
        <dbReference type="EMBL" id="MFC4592488.1"/>
    </source>
</evidence>
<dbReference type="InterPro" id="IPR011251">
    <property type="entry name" value="Luciferase-like_dom"/>
</dbReference>
<proteinExistence type="predicted"/>
<dbReference type="EC" id="1.-.-.-" evidence="2"/>
<dbReference type="NCBIfam" id="TIGR03620">
    <property type="entry name" value="F420_MSMEG_4141"/>
    <property type="match status" value="1"/>
</dbReference>
<dbReference type="InterPro" id="IPR036661">
    <property type="entry name" value="Luciferase-like_sf"/>
</dbReference>
<comment type="caution">
    <text evidence="2">The sequence shown here is derived from an EMBL/GenBank/DDBJ whole genome shotgun (WGS) entry which is preliminary data.</text>
</comment>
<dbReference type="PANTHER" id="PTHR30137:SF18">
    <property type="entry name" value="CONSERVED PROTEIN"/>
    <property type="match status" value="1"/>
</dbReference>
<dbReference type="Gene3D" id="3.20.20.30">
    <property type="entry name" value="Luciferase-like domain"/>
    <property type="match status" value="2"/>
</dbReference>
<evidence type="ECO:0000313" key="3">
    <source>
        <dbReference type="Proteomes" id="UP001595891"/>
    </source>
</evidence>
<dbReference type="EMBL" id="JBHSFN010000055">
    <property type="protein sequence ID" value="MFC4592488.1"/>
    <property type="molecule type" value="Genomic_DNA"/>
</dbReference>
<name>A0ABV9EST6_9ACTN</name>
<dbReference type="Pfam" id="PF00296">
    <property type="entry name" value="Bac_luciferase"/>
    <property type="match status" value="1"/>
</dbReference>
<dbReference type="InterPro" id="IPR050766">
    <property type="entry name" value="Bact_Lucif_Oxidored"/>
</dbReference>
<dbReference type="SUPFAM" id="SSF51679">
    <property type="entry name" value="Bacterial luciferase-like"/>
    <property type="match status" value="1"/>
</dbReference>
<protein>
    <submittedName>
        <fullName evidence="2">LLM class F420-dependent oxidoreductase</fullName>
        <ecNumber evidence="2">1.-.-.-</ecNumber>
    </submittedName>
</protein>
<keyword evidence="2" id="KW-0560">Oxidoreductase</keyword>
<keyword evidence="3" id="KW-1185">Reference proteome</keyword>
<organism evidence="2 3">
    <name type="scientific">Sphaerisporangium corydalis</name>
    <dbReference type="NCBI Taxonomy" id="1441875"/>
    <lineage>
        <taxon>Bacteria</taxon>
        <taxon>Bacillati</taxon>
        <taxon>Actinomycetota</taxon>
        <taxon>Actinomycetes</taxon>
        <taxon>Streptosporangiales</taxon>
        <taxon>Streptosporangiaceae</taxon>
        <taxon>Sphaerisporangium</taxon>
    </lineage>
</organism>
<dbReference type="GO" id="GO:0016491">
    <property type="term" value="F:oxidoreductase activity"/>
    <property type="evidence" value="ECO:0007669"/>
    <property type="project" value="UniProtKB-KW"/>
</dbReference>
<feature type="domain" description="Luciferase-like" evidence="1">
    <location>
        <begin position="20"/>
        <end position="116"/>
    </location>
</feature>
<dbReference type="PANTHER" id="PTHR30137">
    <property type="entry name" value="LUCIFERASE-LIKE MONOOXYGENASE"/>
    <property type="match status" value="1"/>
</dbReference>
<dbReference type="RefSeq" id="WP_262850601.1">
    <property type="nucleotide sequence ID" value="NZ_JANZYP010000111.1"/>
</dbReference>
<accession>A0ABV9EST6</accession>
<gene>
    <name evidence="2" type="ORF">ACFO8L_40830</name>
</gene>
<dbReference type="InterPro" id="IPR019922">
    <property type="entry name" value="Lucif-like_OxRdatse_MSMEG_4141"/>
</dbReference>